<dbReference type="SMART" id="SM00729">
    <property type="entry name" value="Elp3"/>
    <property type="match status" value="1"/>
</dbReference>
<feature type="domain" description="Radical SAM core" evidence="9">
    <location>
        <begin position="161"/>
        <end position="398"/>
    </location>
</feature>
<dbReference type="GO" id="GO:0051539">
    <property type="term" value="F:4 iron, 4 sulfur cluster binding"/>
    <property type="evidence" value="ECO:0007669"/>
    <property type="project" value="UniProtKB-KW"/>
</dbReference>
<dbReference type="Gene3D" id="3.80.30.20">
    <property type="entry name" value="tm_1862 like domain"/>
    <property type="match status" value="1"/>
</dbReference>
<dbReference type="GO" id="GO:0046872">
    <property type="term" value="F:metal ion binding"/>
    <property type="evidence" value="ECO:0007669"/>
    <property type="project" value="UniProtKB-KW"/>
</dbReference>
<dbReference type="InterPro" id="IPR023404">
    <property type="entry name" value="rSAM_horseshoe"/>
</dbReference>
<dbReference type="Pfam" id="PF00919">
    <property type="entry name" value="UPF0004"/>
    <property type="match status" value="1"/>
</dbReference>
<keyword evidence="5" id="KW-0479">Metal-binding</keyword>
<dbReference type="InterPro" id="IPR058240">
    <property type="entry name" value="rSAM_sf"/>
</dbReference>
<organism evidence="10 11">
    <name type="scientific">Tectimicrobiota bacterium</name>
    <dbReference type="NCBI Taxonomy" id="2528274"/>
    <lineage>
        <taxon>Bacteria</taxon>
        <taxon>Pseudomonadati</taxon>
        <taxon>Nitrospinota/Tectimicrobiota group</taxon>
        <taxon>Candidatus Tectimicrobiota</taxon>
    </lineage>
</organism>
<dbReference type="SFLD" id="SFLDS00029">
    <property type="entry name" value="Radical_SAM"/>
    <property type="match status" value="1"/>
</dbReference>
<dbReference type="EMBL" id="JACPUR010000041">
    <property type="protein sequence ID" value="MBI3129520.1"/>
    <property type="molecule type" value="Genomic_DNA"/>
</dbReference>
<dbReference type="InterPro" id="IPR007197">
    <property type="entry name" value="rSAM"/>
</dbReference>
<dbReference type="InterPro" id="IPR038135">
    <property type="entry name" value="Methylthiotransferase_N_sf"/>
</dbReference>
<dbReference type="GO" id="GO:0035598">
    <property type="term" value="F:tRNA (N(6)-L-threonylcarbamoyladenosine(37)-C(2))-methylthiotransferase activity"/>
    <property type="evidence" value="ECO:0007669"/>
    <property type="project" value="TreeGrafter"/>
</dbReference>
<dbReference type="NCBIfam" id="TIGR00089">
    <property type="entry name" value="MiaB/RimO family radical SAM methylthiotransferase"/>
    <property type="match status" value="1"/>
</dbReference>
<dbReference type="PROSITE" id="PS01278">
    <property type="entry name" value="MTTASE_RADICAL"/>
    <property type="match status" value="1"/>
</dbReference>
<sequence length="474" mass="51434">MNPLHSRRWIIGSQASFSSRRPRLALLSLGCKLNQAEGDAMRHRCASAGYDLVSFEEEADVYVVNTCTVTSGADREGQRLARSARRRAPRGRVVLAGCSVQAGRERMRIPEADLLLGNAEKMRLDEHLSLPLARGEGGLPEVRAGAPEEAPLLDASFVPAFRERTRGFLKVQDGCDFSCTFCATTLARGRSRSLPPEACAEQAGRLAGAGHRELVLTGVHLGAYGRDLTPPSTLSRLAERLLRVEAVARLRLSSIEPGELTRELIRAAGRNAPGAAPGACLCRHFHIPVQSGDDGVLAAMGRNYRAGACARRFRLLADAVPGTCLGADFIAGFPGESAQAFERTLEWVREAPLAYLHVFPYSAREGTRAASLEGRLPPDELRRRARALQELGRRKWAAFAAGQAGSRAEVLVERARRPDGLLTGLADNYLRVALEGPDAWRGRIVPVRLEPLPAGREPRGRAARAECLWGVPLT</sequence>
<evidence type="ECO:0000256" key="7">
    <source>
        <dbReference type="ARBA" id="ARBA00023014"/>
    </source>
</evidence>
<dbReference type="PROSITE" id="PS51449">
    <property type="entry name" value="MTTASE_N"/>
    <property type="match status" value="1"/>
</dbReference>
<dbReference type="Pfam" id="PF04055">
    <property type="entry name" value="Radical_SAM"/>
    <property type="match status" value="1"/>
</dbReference>
<evidence type="ECO:0000256" key="1">
    <source>
        <dbReference type="ARBA" id="ARBA00001966"/>
    </source>
</evidence>
<dbReference type="AlphaFoldDB" id="A0A932MP98"/>
<name>A0A932MP98_UNCTE</name>
<evidence type="ECO:0000256" key="6">
    <source>
        <dbReference type="ARBA" id="ARBA00023004"/>
    </source>
</evidence>
<evidence type="ECO:0000256" key="4">
    <source>
        <dbReference type="ARBA" id="ARBA00022691"/>
    </source>
</evidence>
<accession>A0A932MP98</accession>
<evidence type="ECO:0000313" key="10">
    <source>
        <dbReference type="EMBL" id="MBI3129520.1"/>
    </source>
</evidence>
<dbReference type="CDD" id="cd01335">
    <property type="entry name" value="Radical_SAM"/>
    <property type="match status" value="1"/>
</dbReference>
<dbReference type="InterPro" id="IPR020612">
    <property type="entry name" value="Methylthiotransferase_CS"/>
</dbReference>
<dbReference type="PANTHER" id="PTHR11918">
    <property type="entry name" value="RADICAL SAM PROTEINS"/>
    <property type="match status" value="1"/>
</dbReference>
<dbReference type="SFLD" id="SFLDG01082">
    <property type="entry name" value="B12-binding_domain_containing"/>
    <property type="match status" value="1"/>
</dbReference>
<keyword evidence="2" id="KW-0004">4Fe-4S</keyword>
<gene>
    <name evidence="10" type="primary">mtaB</name>
    <name evidence="10" type="ORF">HYZ11_18080</name>
</gene>
<dbReference type="SUPFAM" id="SSF102114">
    <property type="entry name" value="Radical SAM enzymes"/>
    <property type="match status" value="1"/>
</dbReference>
<dbReference type="InterPro" id="IPR006638">
    <property type="entry name" value="Elp3/MiaA/NifB-like_rSAM"/>
</dbReference>
<protein>
    <submittedName>
        <fullName evidence="10">tRNA (N(6)-L-threonylcarbamoyladenosine(37)-C(2))-methylthiotransferase MtaB</fullName>
    </submittedName>
</protein>
<feature type="domain" description="MTTase N-terminal" evidence="8">
    <location>
        <begin position="22"/>
        <end position="133"/>
    </location>
</feature>
<keyword evidence="7" id="KW-0411">Iron-sulfur</keyword>
<reference evidence="10" key="1">
    <citation type="submission" date="2020-07" db="EMBL/GenBank/DDBJ databases">
        <title>Huge and variable diversity of episymbiotic CPR bacteria and DPANN archaea in groundwater ecosystems.</title>
        <authorList>
            <person name="He C.Y."/>
            <person name="Keren R."/>
            <person name="Whittaker M."/>
            <person name="Farag I.F."/>
            <person name="Doudna J."/>
            <person name="Cate J.H.D."/>
            <person name="Banfield J.F."/>
        </authorList>
    </citation>
    <scope>NUCLEOTIDE SEQUENCE</scope>
    <source>
        <strain evidence="10">NC_groundwater_763_Ag_S-0.2um_68_21</strain>
    </source>
</reference>
<comment type="cofactor">
    <cofactor evidence="1">
        <name>[4Fe-4S] cluster</name>
        <dbReference type="ChEBI" id="CHEBI:49883"/>
    </cofactor>
</comment>
<keyword evidence="3" id="KW-0808">Transferase</keyword>
<evidence type="ECO:0000259" key="8">
    <source>
        <dbReference type="PROSITE" id="PS51449"/>
    </source>
</evidence>
<dbReference type="InterPro" id="IPR005839">
    <property type="entry name" value="Methylthiotransferase"/>
</dbReference>
<keyword evidence="4" id="KW-0949">S-adenosyl-L-methionine</keyword>
<keyword evidence="6" id="KW-0408">Iron</keyword>
<dbReference type="PANTHER" id="PTHR11918:SF45">
    <property type="entry name" value="THREONYLCARBAMOYLADENOSINE TRNA METHYLTHIOTRANSFERASE"/>
    <property type="match status" value="1"/>
</dbReference>
<comment type="caution">
    <text evidence="10">The sequence shown here is derived from an EMBL/GenBank/DDBJ whole genome shotgun (WGS) entry which is preliminary data.</text>
</comment>
<dbReference type="Proteomes" id="UP000782312">
    <property type="component" value="Unassembled WGS sequence"/>
</dbReference>
<evidence type="ECO:0000313" key="11">
    <source>
        <dbReference type="Proteomes" id="UP000782312"/>
    </source>
</evidence>
<dbReference type="NCBIfam" id="TIGR01579">
    <property type="entry name" value="MiaB-like-C"/>
    <property type="match status" value="1"/>
</dbReference>
<proteinExistence type="predicted"/>
<evidence type="ECO:0000256" key="5">
    <source>
        <dbReference type="ARBA" id="ARBA00022723"/>
    </source>
</evidence>
<evidence type="ECO:0000259" key="9">
    <source>
        <dbReference type="PROSITE" id="PS51918"/>
    </source>
</evidence>
<evidence type="ECO:0000256" key="2">
    <source>
        <dbReference type="ARBA" id="ARBA00022485"/>
    </source>
</evidence>
<dbReference type="Gene3D" id="3.40.50.12160">
    <property type="entry name" value="Methylthiotransferase, N-terminal domain"/>
    <property type="match status" value="1"/>
</dbReference>
<dbReference type="InterPro" id="IPR013848">
    <property type="entry name" value="Methylthiotransferase_N"/>
</dbReference>
<evidence type="ECO:0000256" key="3">
    <source>
        <dbReference type="ARBA" id="ARBA00022679"/>
    </source>
</evidence>
<dbReference type="PROSITE" id="PS51918">
    <property type="entry name" value="RADICAL_SAM"/>
    <property type="match status" value="1"/>
</dbReference>
<dbReference type="InterPro" id="IPR006467">
    <property type="entry name" value="MiaB-like_bact"/>
</dbReference>